<name>A0A1I7JCE4_9BACT</name>
<dbReference type="Proteomes" id="UP000182491">
    <property type="component" value="Unassembled WGS sequence"/>
</dbReference>
<dbReference type="RefSeq" id="WP_068838289.1">
    <property type="nucleotide sequence ID" value="NZ_BMXC01000003.1"/>
</dbReference>
<organism evidence="1 2">
    <name type="scientific">Pontibacter akesuensis</name>
    <dbReference type="NCBI Taxonomy" id="388950"/>
    <lineage>
        <taxon>Bacteria</taxon>
        <taxon>Pseudomonadati</taxon>
        <taxon>Bacteroidota</taxon>
        <taxon>Cytophagia</taxon>
        <taxon>Cytophagales</taxon>
        <taxon>Hymenobacteraceae</taxon>
        <taxon>Pontibacter</taxon>
    </lineage>
</organism>
<dbReference type="OrthoDB" id="847285at2"/>
<reference evidence="2" key="1">
    <citation type="submission" date="2016-10" db="EMBL/GenBank/DDBJ databases">
        <authorList>
            <person name="Varghese N."/>
        </authorList>
    </citation>
    <scope>NUCLEOTIDE SEQUENCE [LARGE SCALE GENOMIC DNA]</scope>
    <source>
        <strain evidence="2">DSM 18820</strain>
    </source>
</reference>
<accession>A0A1I7JCE4</accession>
<evidence type="ECO:0000313" key="2">
    <source>
        <dbReference type="Proteomes" id="UP000182491"/>
    </source>
</evidence>
<sequence>MKRNNGFLVPSKIDIRAILRHKGYSWKYIKEHEDKYNCFIHLIVRIQALSFSADDYNGFSIINYATLRAKHLKSKTQEIIRNLIKWGIVICDGIFLPRKFAEEQGKEPKSYGYAIAPAYMSKVVLRSVYKEEFSANLEKLRTEELPKNKAARYIFRQLGQVGIKKAVFKYIDTKLQKSVGYLENSDFRLYLANQEALNLYEFKEGVEGTLQELISMLFNHYNADMITATSIYNEDFYVTLGRKEGNITGRLYHNICSLSRDLRKFLYHKRHRSEELVNLDIRNSQPLFLNILLKQEFKDKPVPADVQHYIDLTSSGQFYEFLMDQLRIPREKRKKFKISMFGKIFYCTTHYSIRQVEGKLFRSIFPNVAAFIEKKKGNNDRGHKALSLEMQKAEADIIIGQVVKKLQRRRKFVLTIHDSTVVLKKDAEEAQELIKRVFMQETSLEPTINIESLAPSLTESTLLPVAA</sequence>
<protein>
    <recommendedName>
        <fullName evidence="3">DNA-directed DNA polymerase family A palm domain-containing protein</fullName>
    </recommendedName>
</protein>
<keyword evidence="2" id="KW-1185">Reference proteome</keyword>
<proteinExistence type="predicted"/>
<dbReference type="EMBL" id="FPCA01000003">
    <property type="protein sequence ID" value="SFU82877.1"/>
    <property type="molecule type" value="Genomic_DNA"/>
</dbReference>
<gene>
    <name evidence="1" type="ORF">SAMN04487941_2715</name>
</gene>
<evidence type="ECO:0000313" key="1">
    <source>
        <dbReference type="EMBL" id="SFU82877.1"/>
    </source>
</evidence>
<evidence type="ECO:0008006" key="3">
    <source>
        <dbReference type="Google" id="ProtNLM"/>
    </source>
</evidence>
<dbReference type="AlphaFoldDB" id="A0A1I7JCE4"/>